<dbReference type="GeneID" id="63817709"/>
<dbReference type="RefSeq" id="XP_040751358.1">
    <property type="nucleotide sequence ID" value="XM_040900825.1"/>
</dbReference>
<protein>
    <submittedName>
        <fullName evidence="1">Uncharacterized protein</fullName>
    </submittedName>
</protein>
<name>A0A2T5LUK0_9EURO</name>
<evidence type="ECO:0000313" key="1">
    <source>
        <dbReference type="EMBL" id="PTU19966.1"/>
    </source>
</evidence>
<dbReference type="AlphaFoldDB" id="A0A2T5LUK0"/>
<organism evidence="1 2">
    <name type="scientific">Aspergillus ochraceoroseus IBT 24754</name>
    <dbReference type="NCBI Taxonomy" id="1392256"/>
    <lineage>
        <taxon>Eukaryota</taxon>
        <taxon>Fungi</taxon>
        <taxon>Dikarya</taxon>
        <taxon>Ascomycota</taxon>
        <taxon>Pezizomycotina</taxon>
        <taxon>Eurotiomycetes</taxon>
        <taxon>Eurotiomycetidae</taxon>
        <taxon>Eurotiales</taxon>
        <taxon>Aspergillaceae</taxon>
        <taxon>Aspergillus</taxon>
        <taxon>Aspergillus subgen. Nidulantes</taxon>
    </lineage>
</organism>
<dbReference type="Proteomes" id="UP000244073">
    <property type="component" value="Unassembled WGS sequence"/>
</dbReference>
<proteinExistence type="predicted"/>
<gene>
    <name evidence="1" type="ORF">P175DRAFT_0558160</name>
</gene>
<comment type="caution">
    <text evidence="1">The sequence shown here is derived from an EMBL/GenBank/DDBJ whole genome shotgun (WGS) entry which is preliminary data.</text>
</comment>
<reference evidence="1 2" key="1">
    <citation type="journal article" date="2018" name="Proc. Natl. Acad. Sci. U.S.A.">
        <title>Linking secondary metabolites to gene clusters through genome sequencing of six diverse Aspergillus species.</title>
        <authorList>
            <person name="Kaerboelling I."/>
            <person name="Vesth T.C."/>
            <person name="Frisvad J.C."/>
            <person name="Nybo J.L."/>
            <person name="Theobald S."/>
            <person name="Kuo A."/>
            <person name="Bowyer P."/>
            <person name="Matsuda Y."/>
            <person name="Mondo S."/>
            <person name="Lyhne E.K."/>
            <person name="Kogle M.E."/>
            <person name="Clum A."/>
            <person name="Lipzen A."/>
            <person name="Salamov A."/>
            <person name="Ngan C.Y."/>
            <person name="Daum C."/>
            <person name="Chiniquy J."/>
            <person name="Barry K."/>
            <person name="LaButti K."/>
            <person name="Haridas S."/>
            <person name="Simmons B.A."/>
            <person name="Magnuson J.K."/>
            <person name="Mortensen U.H."/>
            <person name="Larsen T.O."/>
            <person name="Grigoriev I.V."/>
            <person name="Baker S.E."/>
            <person name="Andersen M.R."/>
        </authorList>
    </citation>
    <scope>NUCLEOTIDE SEQUENCE [LARGE SCALE GENOMIC DNA]</scope>
    <source>
        <strain evidence="1 2">IBT 24754</strain>
    </source>
</reference>
<evidence type="ECO:0000313" key="2">
    <source>
        <dbReference type="Proteomes" id="UP000244073"/>
    </source>
</evidence>
<dbReference type="OrthoDB" id="4138941at2759"/>
<accession>A0A2T5LUK0</accession>
<dbReference type="EMBL" id="MSFN02000005">
    <property type="protein sequence ID" value="PTU19966.1"/>
    <property type="molecule type" value="Genomic_DNA"/>
</dbReference>
<dbReference type="VEuPathDB" id="FungiDB:P175DRAFT_0558160"/>
<sequence length="297" mass="34148">MPSVNSVFPFLEDIRPKDDYTWHIRRGRLLGSYDSVWISSTTDSSGQTAMSFVSDLDCAQNMGEARRRYLLCLIPKEWGVEGVRSPLMSICSSLPRGKASLSSKSRIINIFEKHYHGFQQDPWTEYSLSLDEYNELQGQVGKGSNLARYRKIRYDYEPLKSRLTIRMPTPLHETFCAKVFRTSNGLPTESTPLILKLKDFATEHETKGYPDFDQEINISARDLCDYLDFAESRQKAQERHEGSVKIMPKGMRKCRRAEPPPPDKINSEDEAIFQALEESDRKRVRDLDYCPGSLQSI</sequence>